<dbReference type="InterPro" id="IPR004089">
    <property type="entry name" value="MCPsignal_dom"/>
</dbReference>
<dbReference type="GO" id="GO:0005886">
    <property type="term" value="C:plasma membrane"/>
    <property type="evidence" value="ECO:0007669"/>
    <property type="project" value="TreeGrafter"/>
</dbReference>
<dbReference type="GO" id="GO:0007165">
    <property type="term" value="P:signal transduction"/>
    <property type="evidence" value="ECO:0007669"/>
    <property type="project" value="UniProtKB-KW"/>
</dbReference>
<dbReference type="PROSITE" id="PS50111">
    <property type="entry name" value="CHEMOTAXIS_TRANSDUC_2"/>
    <property type="match status" value="1"/>
</dbReference>
<feature type="coiled-coil region" evidence="4">
    <location>
        <begin position="92"/>
        <end position="130"/>
    </location>
</feature>
<dbReference type="EMBL" id="FCNY02000021">
    <property type="protein sequence ID" value="SAL65095.1"/>
    <property type="molecule type" value="Genomic_DNA"/>
</dbReference>
<name>A0A158J8J2_CABCO</name>
<evidence type="ECO:0000256" key="2">
    <source>
        <dbReference type="ARBA" id="ARBA00029447"/>
    </source>
</evidence>
<reference evidence="7" key="1">
    <citation type="submission" date="2016-01" db="EMBL/GenBank/DDBJ databases">
        <authorList>
            <person name="Peeters C."/>
        </authorList>
    </citation>
    <scope>NUCLEOTIDE SEQUENCE [LARGE SCALE GENOMIC DNA]</scope>
</reference>
<protein>
    <submittedName>
        <fullName evidence="6">Methyl-accepting chemotaxis sensory transducer</fullName>
    </submittedName>
</protein>
<evidence type="ECO:0000256" key="1">
    <source>
        <dbReference type="ARBA" id="ARBA00022481"/>
    </source>
</evidence>
<comment type="similarity">
    <text evidence="2">Belongs to the methyl-accepting chemotaxis (MCP) protein family.</text>
</comment>
<dbReference type="Proteomes" id="UP000054740">
    <property type="component" value="Unassembled WGS sequence"/>
</dbReference>
<keyword evidence="1" id="KW-0488">Methylation</keyword>
<dbReference type="PRINTS" id="PR00260">
    <property type="entry name" value="CHEMTRNSDUCR"/>
</dbReference>
<keyword evidence="7" id="KW-1185">Reference proteome</keyword>
<evidence type="ECO:0000313" key="7">
    <source>
        <dbReference type="Proteomes" id="UP000054740"/>
    </source>
</evidence>
<dbReference type="PANTHER" id="PTHR43531">
    <property type="entry name" value="PROTEIN ICFG"/>
    <property type="match status" value="1"/>
</dbReference>
<dbReference type="Gene3D" id="1.10.287.950">
    <property type="entry name" value="Methyl-accepting chemotaxis protein"/>
    <property type="match status" value="1"/>
</dbReference>
<organism evidence="6 7">
    <name type="scientific">Caballeronia cordobensis</name>
    <name type="common">Burkholderia cordobensis</name>
    <dbReference type="NCBI Taxonomy" id="1353886"/>
    <lineage>
        <taxon>Bacteria</taxon>
        <taxon>Pseudomonadati</taxon>
        <taxon>Pseudomonadota</taxon>
        <taxon>Betaproteobacteria</taxon>
        <taxon>Burkholderiales</taxon>
        <taxon>Burkholderiaceae</taxon>
        <taxon>Caballeronia</taxon>
    </lineage>
</organism>
<dbReference type="InterPro" id="IPR004090">
    <property type="entry name" value="Chemotax_Me-accpt_rcpt"/>
</dbReference>
<keyword evidence="4" id="KW-0175">Coiled coil</keyword>
<dbReference type="AlphaFoldDB" id="A0A158J8J2"/>
<feature type="domain" description="Methyl-accepting transducer" evidence="5">
    <location>
        <begin position="7"/>
        <end position="121"/>
    </location>
</feature>
<dbReference type="PANTHER" id="PTHR43531:SF14">
    <property type="entry name" value="METHYL-ACCEPTING CHEMOTAXIS PROTEIN I-RELATED"/>
    <property type="match status" value="1"/>
</dbReference>
<dbReference type="Pfam" id="PF00015">
    <property type="entry name" value="MCPsignal"/>
    <property type="match status" value="1"/>
</dbReference>
<accession>A0A158J8J2</accession>
<evidence type="ECO:0000256" key="4">
    <source>
        <dbReference type="SAM" id="Coils"/>
    </source>
</evidence>
<dbReference type="GO" id="GO:0004888">
    <property type="term" value="F:transmembrane signaling receptor activity"/>
    <property type="evidence" value="ECO:0007669"/>
    <property type="project" value="InterPro"/>
</dbReference>
<dbReference type="GO" id="GO:0006935">
    <property type="term" value="P:chemotaxis"/>
    <property type="evidence" value="ECO:0007669"/>
    <property type="project" value="InterPro"/>
</dbReference>
<keyword evidence="3" id="KW-0807">Transducer</keyword>
<evidence type="ECO:0000313" key="6">
    <source>
        <dbReference type="EMBL" id="SAL65095.1"/>
    </source>
</evidence>
<dbReference type="SMART" id="SM00283">
    <property type="entry name" value="MA"/>
    <property type="match status" value="1"/>
</dbReference>
<gene>
    <name evidence="6" type="ORF">AWB70_06082</name>
</gene>
<dbReference type="InterPro" id="IPR051310">
    <property type="entry name" value="MCP_chemotaxis"/>
</dbReference>
<dbReference type="SUPFAM" id="SSF58104">
    <property type="entry name" value="Methyl-accepting chemotaxis protein (MCP) signaling domain"/>
    <property type="match status" value="1"/>
</dbReference>
<evidence type="ECO:0000259" key="5">
    <source>
        <dbReference type="PROSITE" id="PS50111"/>
    </source>
</evidence>
<proteinExistence type="inferred from homology"/>
<evidence type="ECO:0000256" key="3">
    <source>
        <dbReference type="PROSITE-ProRule" id="PRU00284"/>
    </source>
</evidence>
<sequence length="139" mass="14661">MRPWKPRTDEEGRGFAVVAGEVRALAQRASVAAKEIKELIVVPSGRVQAGAEQAALVNTNMERVSKAIGQLSDVVGKISAASDEQRRGVAQIHEAITQIDDVTQQNAALVEQATAAAQSLREQAGTMKQDVGLFPSAAA</sequence>